<accession>A0A6A5F351</accession>
<evidence type="ECO:0000259" key="4">
    <source>
        <dbReference type="SMART" id="SM00134"/>
    </source>
</evidence>
<feature type="signal peptide" evidence="3">
    <location>
        <begin position="1"/>
        <end position="20"/>
    </location>
</feature>
<dbReference type="InterPro" id="IPR045860">
    <property type="entry name" value="Snake_toxin-like_sf"/>
</dbReference>
<organism evidence="5 6">
    <name type="scientific">Perca fluviatilis</name>
    <name type="common">European perch</name>
    <dbReference type="NCBI Taxonomy" id="8168"/>
    <lineage>
        <taxon>Eukaryota</taxon>
        <taxon>Metazoa</taxon>
        <taxon>Chordata</taxon>
        <taxon>Craniata</taxon>
        <taxon>Vertebrata</taxon>
        <taxon>Euteleostomi</taxon>
        <taxon>Actinopterygii</taxon>
        <taxon>Neopterygii</taxon>
        <taxon>Teleostei</taxon>
        <taxon>Neoteleostei</taxon>
        <taxon>Acanthomorphata</taxon>
        <taxon>Eupercaria</taxon>
        <taxon>Perciformes</taxon>
        <taxon>Percoidei</taxon>
        <taxon>Percidae</taxon>
        <taxon>Percinae</taxon>
        <taxon>Perca</taxon>
    </lineage>
</organism>
<dbReference type="GO" id="GO:0005576">
    <property type="term" value="C:extracellular region"/>
    <property type="evidence" value="ECO:0007669"/>
    <property type="project" value="UniProtKB-SubCell"/>
</dbReference>
<keyword evidence="2" id="KW-0964">Secreted</keyword>
<sequence>MMKLFLSFTLIWALSSTAGALQCQSCTDQQCSSTVPLTCSSETICITASIQDIITGTQTISKACASSSLCPATGSQTFSVNLGFANAVVSAQCCDTDNCNTATLPFPAAQTDNSLQCFTCEPLTSQCTPLQCQGVENTCLKASLSESDDFQFLGCASANLCAATSSLGTLPFFDTAVSGSPSSLLPLRSADTNLLQTTRTSTKRGATGPLQPSL</sequence>
<dbReference type="InterPro" id="IPR016054">
    <property type="entry name" value="LY6_UPA_recep-like"/>
</dbReference>
<evidence type="ECO:0000256" key="3">
    <source>
        <dbReference type="SAM" id="SignalP"/>
    </source>
</evidence>
<protein>
    <recommendedName>
        <fullName evidence="4">UPAR/Ly6 domain-containing protein</fullName>
    </recommendedName>
</protein>
<gene>
    <name evidence="5" type="ORF">PFLUV_G00106290</name>
</gene>
<feature type="chain" id="PRO_5025397957" description="UPAR/Ly6 domain-containing protein" evidence="3">
    <location>
        <begin position="21"/>
        <end position="214"/>
    </location>
</feature>
<keyword evidence="3" id="KW-0732">Signal</keyword>
<dbReference type="Gene3D" id="2.10.60.10">
    <property type="entry name" value="CD59"/>
    <property type="match status" value="2"/>
</dbReference>
<keyword evidence="6" id="KW-1185">Reference proteome</keyword>
<reference evidence="5 6" key="1">
    <citation type="submission" date="2019-06" db="EMBL/GenBank/DDBJ databases">
        <title>A chromosome-scale genome assembly of the European perch, Perca fluviatilis.</title>
        <authorList>
            <person name="Roques C."/>
            <person name="Zahm M."/>
            <person name="Cabau C."/>
            <person name="Klopp C."/>
            <person name="Bouchez O."/>
            <person name="Donnadieu C."/>
            <person name="Kuhl H."/>
            <person name="Gislard M."/>
            <person name="Guendouz S."/>
            <person name="Journot L."/>
            <person name="Haffray P."/>
            <person name="Bestin A."/>
            <person name="Morvezen R."/>
            <person name="Feron R."/>
            <person name="Wen M."/>
            <person name="Jouanno E."/>
            <person name="Herpin A."/>
            <person name="Schartl M."/>
            <person name="Postlethwait J."/>
            <person name="Schaerlinger B."/>
            <person name="Chardard D."/>
            <person name="Lecocq T."/>
            <person name="Poncet C."/>
            <person name="Jaffrelo L."/>
            <person name="Lampietro C."/>
            <person name="Guiguen Y."/>
        </authorList>
    </citation>
    <scope>NUCLEOTIDE SEQUENCE [LARGE SCALE GENOMIC DNA]</scope>
    <source>
        <tissue evidence="5">Blood</tissue>
    </source>
</reference>
<dbReference type="PANTHER" id="PTHR20914:SF9">
    <property type="entry name" value="COILED, ISOFORM A"/>
    <property type="match status" value="1"/>
</dbReference>
<name>A0A6A5F351_PERFL</name>
<dbReference type="SUPFAM" id="SSF57302">
    <property type="entry name" value="Snake toxin-like"/>
    <property type="match status" value="1"/>
</dbReference>
<evidence type="ECO:0000313" key="5">
    <source>
        <dbReference type="EMBL" id="KAF1385299.1"/>
    </source>
</evidence>
<comment type="caution">
    <text evidence="5">The sequence shown here is derived from an EMBL/GenBank/DDBJ whole genome shotgun (WGS) entry which is preliminary data.</text>
</comment>
<dbReference type="EMBL" id="VHII01000009">
    <property type="protein sequence ID" value="KAF1385299.1"/>
    <property type="molecule type" value="Genomic_DNA"/>
</dbReference>
<evidence type="ECO:0000256" key="2">
    <source>
        <dbReference type="ARBA" id="ARBA00022525"/>
    </source>
</evidence>
<dbReference type="Proteomes" id="UP000465112">
    <property type="component" value="Chromosome 9"/>
</dbReference>
<proteinExistence type="predicted"/>
<dbReference type="AlphaFoldDB" id="A0A6A5F351"/>
<dbReference type="InterPro" id="IPR050918">
    <property type="entry name" value="CNF-like_PLA2_Inhibitor"/>
</dbReference>
<comment type="subcellular location">
    <subcellularLocation>
        <location evidence="1">Secreted</location>
    </subcellularLocation>
</comment>
<evidence type="ECO:0000256" key="1">
    <source>
        <dbReference type="ARBA" id="ARBA00004613"/>
    </source>
</evidence>
<evidence type="ECO:0000313" key="6">
    <source>
        <dbReference type="Proteomes" id="UP000465112"/>
    </source>
</evidence>
<dbReference type="PANTHER" id="PTHR20914">
    <property type="entry name" value="LY6/PLAUR DOMAIN-CONTAINING PROTEIN 8"/>
    <property type="match status" value="1"/>
</dbReference>
<feature type="domain" description="UPAR/Ly6" evidence="4">
    <location>
        <begin position="21"/>
        <end position="109"/>
    </location>
</feature>
<dbReference type="SMART" id="SM00134">
    <property type="entry name" value="LU"/>
    <property type="match status" value="1"/>
</dbReference>